<name>A0A5B8XQV2_9DELT</name>
<organism evidence="1 2">
    <name type="scientific">Microvenator marinus</name>
    <dbReference type="NCBI Taxonomy" id="2600177"/>
    <lineage>
        <taxon>Bacteria</taxon>
        <taxon>Deltaproteobacteria</taxon>
        <taxon>Bradymonadales</taxon>
        <taxon>Microvenatoraceae</taxon>
        <taxon>Microvenator</taxon>
    </lineage>
</organism>
<dbReference type="AlphaFoldDB" id="A0A5B8XQV2"/>
<evidence type="ECO:0000313" key="2">
    <source>
        <dbReference type="Proteomes" id="UP000321595"/>
    </source>
</evidence>
<dbReference type="RefSeq" id="WP_146959881.1">
    <property type="nucleotide sequence ID" value="NZ_CP042467.1"/>
</dbReference>
<evidence type="ECO:0000313" key="1">
    <source>
        <dbReference type="EMBL" id="QED27915.1"/>
    </source>
</evidence>
<dbReference type="OrthoDB" id="9768470at2"/>
<accession>A0A5B8XQV2</accession>
<reference evidence="1 2" key="1">
    <citation type="submission" date="2019-08" db="EMBL/GenBank/DDBJ databases">
        <authorList>
            <person name="Liang Q."/>
        </authorList>
    </citation>
    <scope>NUCLEOTIDE SEQUENCE [LARGE SCALE GENOMIC DNA]</scope>
    <source>
        <strain evidence="1 2">V1718</strain>
    </source>
</reference>
<dbReference type="KEGG" id="bbae:FRD01_11840"/>
<sequence length="89" mass="9807">MRIWASSTLLFNAVGARIAEVGAQGAPDIYEEAVPRLELVARQKLGDTLKLGFKATNLIDPEIRYTQGDRLVSRLRTGRKFSVSIGADF</sequence>
<keyword evidence="2" id="KW-1185">Reference proteome</keyword>
<dbReference type="EMBL" id="CP042467">
    <property type="protein sequence ID" value="QED27915.1"/>
    <property type="molecule type" value="Genomic_DNA"/>
</dbReference>
<protein>
    <recommendedName>
        <fullName evidence="3">TonB-dependent receptor</fullName>
    </recommendedName>
</protein>
<evidence type="ECO:0008006" key="3">
    <source>
        <dbReference type="Google" id="ProtNLM"/>
    </source>
</evidence>
<dbReference type="Proteomes" id="UP000321595">
    <property type="component" value="Chromosome"/>
</dbReference>
<proteinExistence type="predicted"/>
<gene>
    <name evidence="1" type="ORF">FRD01_11840</name>
</gene>